<gene>
    <name evidence="10" type="ORF">K8U61_01080</name>
</gene>
<keyword evidence="5" id="KW-0808">Transferase</keyword>
<evidence type="ECO:0000256" key="5">
    <source>
        <dbReference type="ARBA" id="ARBA00022679"/>
    </source>
</evidence>
<comment type="caution">
    <text evidence="10">The sequence shown here is derived from an EMBL/GenBank/DDBJ whole genome shotgun (WGS) entry which is preliminary data.</text>
</comment>
<evidence type="ECO:0000256" key="7">
    <source>
        <dbReference type="ARBA" id="ARBA00023012"/>
    </source>
</evidence>
<dbReference type="InterPro" id="IPR003018">
    <property type="entry name" value="GAF"/>
</dbReference>
<comment type="subcellular location">
    <subcellularLocation>
        <location evidence="2">Cell membrane</location>
    </subcellularLocation>
</comment>
<dbReference type="PANTHER" id="PTHR42878:SF15">
    <property type="entry name" value="BACTERIOPHYTOCHROME"/>
    <property type="match status" value="1"/>
</dbReference>
<evidence type="ECO:0000256" key="1">
    <source>
        <dbReference type="ARBA" id="ARBA00000085"/>
    </source>
</evidence>
<proteinExistence type="predicted"/>
<keyword evidence="6 10" id="KW-0418">Kinase</keyword>
<dbReference type="EMBL" id="JAIQZJ010000001">
    <property type="protein sequence ID" value="MBZ5736736.1"/>
    <property type="molecule type" value="Genomic_DNA"/>
</dbReference>
<dbReference type="Proteomes" id="UP000780875">
    <property type="component" value="Unassembled WGS sequence"/>
</dbReference>
<dbReference type="InterPro" id="IPR004358">
    <property type="entry name" value="Sig_transdc_His_kin-like_C"/>
</dbReference>
<dbReference type="PRINTS" id="PR00344">
    <property type="entry name" value="BCTRLSENSOR"/>
</dbReference>
<dbReference type="InterPro" id="IPR003594">
    <property type="entry name" value="HATPase_dom"/>
</dbReference>
<dbReference type="Gene3D" id="1.10.287.130">
    <property type="match status" value="1"/>
</dbReference>
<dbReference type="InterPro" id="IPR005467">
    <property type="entry name" value="His_kinase_dom"/>
</dbReference>
<dbReference type="InterPro" id="IPR029016">
    <property type="entry name" value="GAF-like_dom_sf"/>
</dbReference>
<dbReference type="InterPro" id="IPR050351">
    <property type="entry name" value="BphY/WalK/GraS-like"/>
</dbReference>
<evidence type="ECO:0000313" key="10">
    <source>
        <dbReference type="EMBL" id="MBZ5736736.1"/>
    </source>
</evidence>
<dbReference type="InterPro" id="IPR003661">
    <property type="entry name" value="HisK_dim/P_dom"/>
</dbReference>
<evidence type="ECO:0000313" key="11">
    <source>
        <dbReference type="Proteomes" id="UP000780875"/>
    </source>
</evidence>
<dbReference type="PROSITE" id="PS50109">
    <property type="entry name" value="HIS_KIN"/>
    <property type="match status" value="1"/>
</dbReference>
<dbReference type="Gene3D" id="3.30.565.10">
    <property type="entry name" value="Histidine kinase-like ATPase, C-terminal domain"/>
    <property type="match status" value="1"/>
</dbReference>
<dbReference type="SUPFAM" id="SSF55874">
    <property type="entry name" value="ATPase domain of HSP90 chaperone/DNA topoisomerase II/histidine kinase"/>
    <property type="match status" value="1"/>
</dbReference>
<dbReference type="GO" id="GO:0016301">
    <property type="term" value="F:kinase activity"/>
    <property type="evidence" value="ECO:0007669"/>
    <property type="project" value="UniProtKB-KW"/>
</dbReference>
<keyword evidence="7" id="KW-0902">Two-component regulatory system</keyword>
<dbReference type="InterPro" id="IPR036097">
    <property type="entry name" value="HisK_dim/P_sf"/>
</dbReference>
<evidence type="ECO:0000256" key="3">
    <source>
        <dbReference type="ARBA" id="ARBA00012438"/>
    </source>
</evidence>
<name>A0ABS7U6Y7_9ACTN</name>
<dbReference type="Pfam" id="PF01590">
    <property type="entry name" value="GAF"/>
    <property type="match status" value="1"/>
</dbReference>
<dbReference type="SMART" id="SM00387">
    <property type="entry name" value="HATPase_c"/>
    <property type="match status" value="1"/>
</dbReference>
<dbReference type="InterPro" id="IPR036890">
    <property type="entry name" value="HATPase_C_sf"/>
</dbReference>
<dbReference type="Pfam" id="PF02518">
    <property type="entry name" value="HATPase_c"/>
    <property type="match status" value="1"/>
</dbReference>
<dbReference type="EC" id="2.7.13.3" evidence="3"/>
<keyword evidence="4" id="KW-0597">Phosphoprotein</keyword>
<dbReference type="RefSeq" id="WP_224121109.1">
    <property type="nucleotide sequence ID" value="NZ_JAIQZJ010000001.1"/>
</dbReference>
<evidence type="ECO:0000256" key="8">
    <source>
        <dbReference type="ARBA" id="ARBA00039401"/>
    </source>
</evidence>
<dbReference type="SUPFAM" id="SSF55781">
    <property type="entry name" value="GAF domain-like"/>
    <property type="match status" value="1"/>
</dbReference>
<protein>
    <recommendedName>
        <fullName evidence="8">Sensor-like histidine kinase SenX3</fullName>
        <ecNumber evidence="3">2.7.13.3</ecNumber>
    </recommendedName>
</protein>
<dbReference type="CDD" id="cd00082">
    <property type="entry name" value="HisKA"/>
    <property type="match status" value="1"/>
</dbReference>
<dbReference type="Gene3D" id="3.30.450.40">
    <property type="match status" value="1"/>
</dbReference>
<organism evidence="10 11">
    <name type="scientific">Nocardioides mangrovi</name>
    <dbReference type="NCBI Taxonomy" id="2874580"/>
    <lineage>
        <taxon>Bacteria</taxon>
        <taxon>Bacillati</taxon>
        <taxon>Actinomycetota</taxon>
        <taxon>Actinomycetes</taxon>
        <taxon>Propionibacteriales</taxon>
        <taxon>Nocardioidaceae</taxon>
        <taxon>Nocardioides</taxon>
    </lineage>
</organism>
<dbReference type="SUPFAM" id="SSF47384">
    <property type="entry name" value="Homodimeric domain of signal transducing histidine kinase"/>
    <property type="match status" value="1"/>
</dbReference>
<dbReference type="SMART" id="SM00388">
    <property type="entry name" value="HisKA"/>
    <property type="match status" value="1"/>
</dbReference>
<dbReference type="Pfam" id="PF00512">
    <property type="entry name" value="HisKA"/>
    <property type="match status" value="1"/>
</dbReference>
<accession>A0ABS7U6Y7</accession>
<evidence type="ECO:0000259" key="9">
    <source>
        <dbReference type="PROSITE" id="PS50109"/>
    </source>
</evidence>
<comment type="catalytic activity">
    <reaction evidence="1">
        <text>ATP + protein L-histidine = ADP + protein N-phospho-L-histidine.</text>
        <dbReference type="EC" id="2.7.13.3"/>
    </reaction>
</comment>
<dbReference type="PANTHER" id="PTHR42878">
    <property type="entry name" value="TWO-COMPONENT HISTIDINE KINASE"/>
    <property type="match status" value="1"/>
</dbReference>
<feature type="domain" description="Histidine kinase" evidence="9">
    <location>
        <begin position="178"/>
        <end position="384"/>
    </location>
</feature>
<dbReference type="SMART" id="SM00065">
    <property type="entry name" value="GAF"/>
    <property type="match status" value="1"/>
</dbReference>
<keyword evidence="11" id="KW-1185">Reference proteome</keyword>
<sequence>MTTLMGDESRVAQIDKYRVLVEPPRADLLALVDVAAQVAQVPMATINLITDTEQHQIATHGFDASVCSREDSMCALVLHAGAPVIVPDATQDPRFADNPFVTGVIGNVRFYATHQLVTPEGVVIGTLCVFDEVPRTLTDEQEQALVSLAARVVDLLELELRTRELKRSNEALAAFAGQVSHDLRNPLTAVSMSLKMMDEEIDGDEDLAFLLKRAIGGADRMQSLIDDLLKFARVGGELQRGPVDFAAVVRDALEDLAVPLSDATVMVGDLPTILGDAVQLRAVVQNLVANAAKFTRAGAPPHIEIDSSRTGERWRIVICDRGPGIPEDQRERVFLPLARIDEEVEGSGIGLSTCRRIIEAHGGRIGLADAPYGGTCAWFELPEG</sequence>
<evidence type="ECO:0000256" key="4">
    <source>
        <dbReference type="ARBA" id="ARBA00022553"/>
    </source>
</evidence>
<reference evidence="10 11" key="1">
    <citation type="submission" date="2021-09" db="EMBL/GenBank/DDBJ databases">
        <title>Whole genome sequence of Nocardioides sp. GBK3QG-3.</title>
        <authorList>
            <person name="Tuo L."/>
        </authorList>
    </citation>
    <scope>NUCLEOTIDE SEQUENCE [LARGE SCALE GENOMIC DNA]</scope>
    <source>
        <strain evidence="10 11">GBK3QG-3</strain>
    </source>
</reference>
<evidence type="ECO:0000256" key="2">
    <source>
        <dbReference type="ARBA" id="ARBA00004236"/>
    </source>
</evidence>
<evidence type="ECO:0000256" key="6">
    <source>
        <dbReference type="ARBA" id="ARBA00022777"/>
    </source>
</evidence>